<keyword evidence="3" id="KW-0813">Transport</keyword>
<keyword evidence="8" id="KW-0445">Lipid transport</keyword>
<dbReference type="SUPFAM" id="SSF82866">
    <property type="entry name" value="Multidrug efflux transporter AcrB transmembrane domain"/>
    <property type="match status" value="2"/>
</dbReference>
<reference evidence="18" key="1">
    <citation type="submission" date="2019-08" db="EMBL/GenBank/DDBJ databases">
        <title>The genome of the North American firefly Photinus pyralis.</title>
        <authorList>
            <consortium name="Photinus pyralis genome working group"/>
            <person name="Fallon T.R."/>
            <person name="Sander Lower S.E."/>
            <person name="Weng J.-K."/>
        </authorList>
    </citation>
    <scope>NUCLEOTIDE SEQUENCE</scope>
    <source>
        <strain evidence="18">TRF0915ILg1</strain>
        <tissue evidence="18">Whole body</tissue>
    </source>
</reference>
<feature type="transmembrane region" description="Helical" evidence="16">
    <location>
        <begin position="592"/>
        <end position="617"/>
    </location>
</feature>
<feature type="transmembrane region" description="Helical" evidence="16">
    <location>
        <begin position="1129"/>
        <end position="1148"/>
    </location>
</feature>
<evidence type="ECO:0000256" key="7">
    <source>
        <dbReference type="ARBA" id="ARBA00022989"/>
    </source>
</evidence>
<feature type="transmembrane region" description="Helical" evidence="16">
    <location>
        <begin position="698"/>
        <end position="723"/>
    </location>
</feature>
<keyword evidence="7 16" id="KW-1133">Transmembrane helix</keyword>
<dbReference type="InterPro" id="IPR053956">
    <property type="entry name" value="NPC1_MLD"/>
</dbReference>
<dbReference type="GO" id="GO:0005886">
    <property type="term" value="C:plasma membrane"/>
    <property type="evidence" value="ECO:0007669"/>
    <property type="project" value="TreeGrafter"/>
</dbReference>
<feature type="transmembrane region" description="Helical" evidence="16">
    <location>
        <begin position="559"/>
        <end position="580"/>
    </location>
</feature>
<feature type="transmembrane region" description="Helical" evidence="16">
    <location>
        <begin position="1160"/>
        <end position="1183"/>
    </location>
</feature>
<evidence type="ECO:0000256" key="5">
    <source>
        <dbReference type="ARBA" id="ARBA00022692"/>
    </source>
</evidence>
<dbReference type="OrthoDB" id="6510177at2759"/>
<comment type="catalytic activity">
    <reaction evidence="15">
        <text>cholesterol(in) = cholesterol(out)</text>
        <dbReference type="Rhea" id="RHEA:39747"/>
        <dbReference type="ChEBI" id="CHEBI:16113"/>
    </reaction>
</comment>
<evidence type="ECO:0000256" key="8">
    <source>
        <dbReference type="ARBA" id="ARBA00023055"/>
    </source>
</evidence>
<keyword evidence="6" id="KW-0732">Signal</keyword>
<keyword evidence="11" id="KW-1015">Disulfide bond</keyword>
<evidence type="ECO:0000256" key="13">
    <source>
        <dbReference type="ARBA" id="ARBA00023180"/>
    </source>
</evidence>
<dbReference type="GO" id="GO:0030299">
    <property type="term" value="P:intestinal cholesterol absorption"/>
    <property type="evidence" value="ECO:0007669"/>
    <property type="project" value="TreeGrafter"/>
</dbReference>
<dbReference type="Pfam" id="PF12349">
    <property type="entry name" value="Sterol-sensing"/>
    <property type="match status" value="1"/>
</dbReference>
<dbReference type="NCBIfam" id="TIGR00917">
    <property type="entry name" value="2A060601"/>
    <property type="match status" value="1"/>
</dbReference>
<dbReference type="InterPro" id="IPR000731">
    <property type="entry name" value="SSD"/>
</dbReference>
<dbReference type="GO" id="GO:0015485">
    <property type="term" value="F:cholesterol binding"/>
    <property type="evidence" value="ECO:0007669"/>
    <property type="project" value="TreeGrafter"/>
</dbReference>
<evidence type="ECO:0000259" key="17">
    <source>
        <dbReference type="PROSITE" id="PS50156"/>
    </source>
</evidence>
<accession>A0A8K0DK77</accession>
<evidence type="ECO:0000256" key="6">
    <source>
        <dbReference type="ARBA" id="ARBA00022729"/>
    </source>
</evidence>
<evidence type="ECO:0000256" key="1">
    <source>
        <dbReference type="ARBA" id="ARBA00004127"/>
    </source>
</evidence>
<dbReference type="Pfam" id="PF22314">
    <property type="entry name" value="NPC1_MLD"/>
    <property type="match status" value="1"/>
</dbReference>
<feature type="transmembrane region" description="Helical" evidence="16">
    <location>
        <begin position="1026"/>
        <end position="1047"/>
    </location>
</feature>
<protein>
    <recommendedName>
        <fullName evidence="17">SSD domain-containing protein</fullName>
    </recommendedName>
</protein>
<gene>
    <name evidence="18" type="ORF">ILUMI_01402</name>
</gene>
<keyword evidence="9" id="KW-0443">Lipid metabolism</keyword>
<dbReference type="GO" id="GO:0005319">
    <property type="term" value="F:lipid transporter activity"/>
    <property type="evidence" value="ECO:0007669"/>
    <property type="project" value="InterPro"/>
</dbReference>
<evidence type="ECO:0000256" key="16">
    <source>
        <dbReference type="SAM" id="Phobius"/>
    </source>
</evidence>
<feature type="transmembrane region" description="Helical" evidence="16">
    <location>
        <begin position="240"/>
        <end position="261"/>
    </location>
</feature>
<feature type="transmembrane region" description="Helical" evidence="16">
    <location>
        <begin position="1083"/>
        <end position="1108"/>
    </location>
</feature>
<comment type="caution">
    <text evidence="18">The sequence shown here is derived from an EMBL/GenBank/DDBJ whole genome shotgun (WGS) entry which is preliminary data.</text>
</comment>
<evidence type="ECO:0000256" key="14">
    <source>
        <dbReference type="ARBA" id="ARBA00023221"/>
    </source>
</evidence>
<keyword evidence="19" id="KW-1185">Reference proteome</keyword>
<keyword evidence="12" id="KW-1207">Sterol metabolism</keyword>
<dbReference type="GO" id="GO:0012505">
    <property type="term" value="C:endomembrane system"/>
    <property type="evidence" value="ECO:0007669"/>
    <property type="project" value="UniProtKB-SubCell"/>
</dbReference>
<evidence type="ECO:0000313" key="19">
    <source>
        <dbReference type="Proteomes" id="UP000801492"/>
    </source>
</evidence>
<dbReference type="GO" id="GO:0042632">
    <property type="term" value="P:cholesterol homeostasis"/>
    <property type="evidence" value="ECO:0007669"/>
    <property type="project" value="TreeGrafter"/>
</dbReference>
<proteinExistence type="inferred from homology"/>
<evidence type="ECO:0000256" key="11">
    <source>
        <dbReference type="ARBA" id="ARBA00023157"/>
    </source>
</evidence>
<dbReference type="InterPro" id="IPR004765">
    <property type="entry name" value="NPC1-like"/>
</dbReference>
<keyword evidence="10 16" id="KW-0472">Membrane</keyword>
<dbReference type="GO" id="GO:0008203">
    <property type="term" value="P:cholesterol metabolic process"/>
    <property type="evidence" value="ECO:0007669"/>
    <property type="project" value="UniProtKB-KW"/>
</dbReference>
<feature type="transmembrane region" description="Helical" evidence="16">
    <location>
        <begin position="768"/>
        <end position="789"/>
    </location>
</feature>
<dbReference type="EMBL" id="VTPC01000680">
    <property type="protein sequence ID" value="KAF2904777.1"/>
    <property type="molecule type" value="Genomic_DNA"/>
</dbReference>
<dbReference type="GO" id="GO:0015918">
    <property type="term" value="P:sterol transport"/>
    <property type="evidence" value="ECO:0007669"/>
    <property type="project" value="TreeGrafter"/>
</dbReference>
<dbReference type="AlphaFoldDB" id="A0A8K0DK77"/>
<comment type="subcellular location">
    <subcellularLocation>
        <location evidence="1">Endomembrane system</location>
        <topology evidence="1">Multi-pass membrane protein</topology>
    </subcellularLocation>
</comment>
<evidence type="ECO:0000256" key="2">
    <source>
        <dbReference type="ARBA" id="ARBA00005585"/>
    </source>
</evidence>
<dbReference type="Gene3D" id="1.20.1640.10">
    <property type="entry name" value="Multidrug efflux transporter AcrB transmembrane domain"/>
    <property type="match status" value="2"/>
</dbReference>
<evidence type="ECO:0000256" key="4">
    <source>
        <dbReference type="ARBA" id="ARBA00022548"/>
    </source>
</evidence>
<evidence type="ECO:0000256" key="10">
    <source>
        <dbReference type="ARBA" id="ARBA00023136"/>
    </source>
</evidence>
<evidence type="ECO:0000256" key="9">
    <source>
        <dbReference type="ARBA" id="ARBA00023098"/>
    </source>
</evidence>
<dbReference type="Proteomes" id="UP000801492">
    <property type="component" value="Unassembled WGS sequence"/>
</dbReference>
<comment type="similarity">
    <text evidence="2">Belongs to the patched family.</text>
</comment>
<dbReference type="Pfam" id="PF16414">
    <property type="entry name" value="NPC1_N"/>
    <property type="match status" value="1"/>
</dbReference>
<dbReference type="PROSITE" id="PS50156">
    <property type="entry name" value="SSD"/>
    <property type="match status" value="1"/>
</dbReference>
<evidence type="ECO:0000313" key="18">
    <source>
        <dbReference type="EMBL" id="KAF2904777.1"/>
    </source>
</evidence>
<dbReference type="PANTHER" id="PTHR45727:SF2">
    <property type="entry name" value="NPC INTRACELLULAR CHOLESTEROL TRANSPORTER 1"/>
    <property type="match status" value="1"/>
</dbReference>
<dbReference type="InterPro" id="IPR032190">
    <property type="entry name" value="NPC1_N"/>
</dbReference>
<dbReference type="PANTHER" id="PTHR45727">
    <property type="entry name" value="NPC INTRACELLULAR CHOLESTEROL TRANSPORTER 1"/>
    <property type="match status" value="1"/>
</dbReference>
<keyword evidence="5 16" id="KW-0812">Transmembrane</keyword>
<feature type="transmembrane region" description="Helical" evidence="16">
    <location>
        <begin position="623"/>
        <end position="644"/>
    </location>
</feature>
<evidence type="ECO:0000256" key="15">
    <source>
        <dbReference type="ARBA" id="ARBA00034049"/>
    </source>
</evidence>
<feature type="domain" description="SSD" evidence="17">
    <location>
        <begin position="558"/>
        <end position="723"/>
    </location>
</feature>
<keyword evidence="14" id="KW-0753">Steroid metabolism</keyword>
<feature type="transmembrane region" description="Helical" evidence="16">
    <location>
        <begin position="301"/>
        <end position="321"/>
    </location>
</feature>
<name>A0A8K0DK77_IGNLU</name>
<organism evidence="18 19">
    <name type="scientific">Ignelater luminosus</name>
    <name type="common">Cucubano</name>
    <name type="synonym">Pyrophorus luminosus</name>
    <dbReference type="NCBI Taxonomy" id="2038154"/>
    <lineage>
        <taxon>Eukaryota</taxon>
        <taxon>Metazoa</taxon>
        <taxon>Ecdysozoa</taxon>
        <taxon>Arthropoda</taxon>
        <taxon>Hexapoda</taxon>
        <taxon>Insecta</taxon>
        <taxon>Pterygota</taxon>
        <taxon>Neoptera</taxon>
        <taxon>Endopterygota</taxon>
        <taxon>Coleoptera</taxon>
        <taxon>Polyphaga</taxon>
        <taxon>Elateriformia</taxon>
        <taxon>Elateroidea</taxon>
        <taxon>Elateridae</taxon>
        <taxon>Agrypninae</taxon>
        <taxon>Pyrophorini</taxon>
        <taxon>Ignelater</taxon>
    </lineage>
</organism>
<keyword evidence="4" id="KW-0153">Cholesterol metabolism</keyword>
<keyword evidence="13" id="KW-0325">Glycoprotein</keyword>
<feature type="transmembrane region" description="Helical" evidence="16">
    <location>
        <begin position="1054"/>
        <end position="1077"/>
    </location>
</feature>
<dbReference type="InterPro" id="IPR053958">
    <property type="entry name" value="HMGCR/SNAP/NPC1-like_SSD"/>
</dbReference>
<dbReference type="FunFam" id="1.20.1640.10:FF:000008">
    <property type="entry name" value="NPC intracellular cholesterol transporter 1"/>
    <property type="match status" value="1"/>
</dbReference>
<evidence type="ECO:0000256" key="12">
    <source>
        <dbReference type="ARBA" id="ARBA00023166"/>
    </source>
</evidence>
<sequence>MYGVCNTNTAGMSQNCYNNGGEKPKSLNKTDPNYKKAQEELLRHCPELLEKSDEPKLCCDVQQVMIFAENMDKMSMFQRCPSCIRNLKSHLCQMTCSENQFNYMDNFVVSEELGRYILETDVYLSEEYMENTLESCRYVAMPSTGGLVMDTTCDGGTASDCTPQQFFDFFGFASGMAPFNIYFKPTNSSRPSIDPKTVGCNETYDENTLACSCVDCPLSCLTDDFKGPEEGYQILDLNGYTFISAIVLFLVSALSVVIALFRHKRAPDNKDEEEETGQDVKPTILEKCFSALGRAMATHSVIVLFVTSWIVLGCGYGAIYLDVTTDPVQLWASPASRSRMEKDYFDKYFQPFYRTEQIFIKPVGVEPFWSNATGVYASYSAVFNKTFLLEVFTLQKKIEELGQSKKAGLQNICFAPMSSPFTAQNDMLSCTIQSILGYFGNSIESFNASSNYLETLTTCLKTPYNFNCLAPYGGPVEPGIAMGGATLSNYTDAVGITLTFLVNNHVNTTDLKPALEWEEKYIEFMKNWDKHERPEMMDIAFTSERSIEDELDRVSQAEILTTVISYLVMFVYITIALGKIRSASTLCLDSKVTLGIGGIIIVLCSVLCSLGVCSYIGITTTLLTIEVIPFLVLAVGVDNIFIIVQTHQRRVKEKHLSLEEEIGKTMGKVGPSMLLTSLSEIFCFGLGAISDMPAVKTFALYSTAALIFDFLFQITAFVALLYLDEKRFEDNRLDLLCCVQIRKKNVEDSPGWIQQFWAKLYTPFVMNFYMRCLIVVVFTLVLSLSISIIPNIELGLDQELSMPDDSHVLKYFKYMQELLGIGPPIYWVTRGNLDFSNITVQNKFCGGVGCSDYSIATQLYTASTQNNLTYIARQANSWIDDFKDWAETDSCCKVFKNNGSFCPNTYSKDLCDSCNFQAVGMEWEEYFKKYFSFFIQDNPGVSCAKGGHAAYATGINYYADANGSAVITHSNVMSYHTVLRTSKDFYEALRFARIVADNLTKTIDVPDVDVFPYSIFYVFYEQYLDVWSATLESLGYSLLAVLVVTFVVSGFDIFAAFCIIIVVLMIVVNMGGLMYIWNITLNAVSLVNLVMAIGISVEFCGHIVHSFIHSRKKGSVNRAADALANMGSSVLSGITLTKFFGITVLAFANSQIFKIFYFRMYLGIVIIGALHGLVFLPVLLSFLGSLNRIFFY</sequence>
<evidence type="ECO:0000256" key="3">
    <source>
        <dbReference type="ARBA" id="ARBA00022448"/>
    </source>
</evidence>